<dbReference type="HOGENOM" id="CLU_003703_5_2_1"/>
<feature type="non-terminal residue" evidence="1">
    <location>
        <position position="1"/>
    </location>
</feature>
<proteinExistence type="predicted"/>
<reference evidence="1 2" key="1">
    <citation type="submission" date="2014-04" db="EMBL/GenBank/DDBJ databases">
        <authorList>
            <consortium name="DOE Joint Genome Institute"/>
            <person name="Kuo A."/>
            <person name="Tarkka M."/>
            <person name="Buscot F."/>
            <person name="Kohler A."/>
            <person name="Nagy L.G."/>
            <person name="Floudas D."/>
            <person name="Copeland A."/>
            <person name="Barry K.W."/>
            <person name="Cichocki N."/>
            <person name="Veneault-Fourrey C."/>
            <person name="LaButti K."/>
            <person name="Lindquist E.A."/>
            <person name="Lipzen A."/>
            <person name="Lundell T."/>
            <person name="Morin E."/>
            <person name="Murat C."/>
            <person name="Sun H."/>
            <person name="Tunlid A."/>
            <person name="Henrissat B."/>
            <person name="Grigoriev I.V."/>
            <person name="Hibbett D.S."/>
            <person name="Martin F."/>
            <person name="Nordberg H.P."/>
            <person name="Cantor M.N."/>
            <person name="Hua S.X."/>
        </authorList>
    </citation>
    <scope>NUCLEOTIDE SEQUENCE [LARGE SCALE GENOMIC DNA]</scope>
    <source>
        <strain evidence="1 2">F 1598</strain>
    </source>
</reference>
<evidence type="ECO:0008006" key="3">
    <source>
        <dbReference type="Google" id="ProtNLM"/>
    </source>
</evidence>
<accession>A0A0C3F805</accession>
<dbReference type="EMBL" id="KN833039">
    <property type="protein sequence ID" value="KIM76021.1"/>
    <property type="molecule type" value="Genomic_DNA"/>
</dbReference>
<sequence length="104" mass="12068">YDICCQWSLHFEERVSKSKFLSLCEGIKITPAVGKFHLGAHIKECFFLFSLNFIEGSGQVDGEIMETLWAVLDKFLGMTWAMSGYHQQEMLDDYMNDGNWKKFV</sequence>
<keyword evidence="2" id="KW-1185">Reference proteome</keyword>
<dbReference type="OrthoDB" id="3222357at2759"/>
<dbReference type="InterPro" id="IPR040521">
    <property type="entry name" value="KDZ"/>
</dbReference>
<protein>
    <recommendedName>
        <fullName evidence="3">CxC2-like cysteine cluster KDZ transposase-associated domain-containing protein</fullName>
    </recommendedName>
</protein>
<evidence type="ECO:0000313" key="1">
    <source>
        <dbReference type="EMBL" id="KIM76021.1"/>
    </source>
</evidence>
<dbReference type="InParanoid" id="A0A0C3F805"/>
<dbReference type="Proteomes" id="UP000054166">
    <property type="component" value="Unassembled WGS sequence"/>
</dbReference>
<dbReference type="Pfam" id="PF18758">
    <property type="entry name" value="KDZ"/>
    <property type="match status" value="1"/>
</dbReference>
<dbReference type="AlphaFoldDB" id="A0A0C3F805"/>
<name>A0A0C3F805_PILCF</name>
<dbReference type="STRING" id="765440.A0A0C3F805"/>
<organism evidence="1 2">
    <name type="scientific">Piloderma croceum (strain F 1598)</name>
    <dbReference type="NCBI Taxonomy" id="765440"/>
    <lineage>
        <taxon>Eukaryota</taxon>
        <taxon>Fungi</taxon>
        <taxon>Dikarya</taxon>
        <taxon>Basidiomycota</taxon>
        <taxon>Agaricomycotina</taxon>
        <taxon>Agaricomycetes</taxon>
        <taxon>Agaricomycetidae</taxon>
        <taxon>Atheliales</taxon>
        <taxon>Atheliaceae</taxon>
        <taxon>Piloderma</taxon>
    </lineage>
</organism>
<gene>
    <name evidence="1" type="ORF">PILCRDRAFT_31864</name>
</gene>
<reference evidence="2" key="2">
    <citation type="submission" date="2015-01" db="EMBL/GenBank/DDBJ databases">
        <title>Evolutionary Origins and Diversification of the Mycorrhizal Mutualists.</title>
        <authorList>
            <consortium name="DOE Joint Genome Institute"/>
            <consortium name="Mycorrhizal Genomics Consortium"/>
            <person name="Kohler A."/>
            <person name="Kuo A."/>
            <person name="Nagy L.G."/>
            <person name="Floudas D."/>
            <person name="Copeland A."/>
            <person name="Barry K.W."/>
            <person name="Cichocki N."/>
            <person name="Veneault-Fourrey C."/>
            <person name="LaButti K."/>
            <person name="Lindquist E.A."/>
            <person name="Lipzen A."/>
            <person name="Lundell T."/>
            <person name="Morin E."/>
            <person name="Murat C."/>
            <person name="Riley R."/>
            <person name="Ohm R."/>
            <person name="Sun H."/>
            <person name="Tunlid A."/>
            <person name="Henrissat B."/>
            <person name="Grigoriev I.V."/>
            <person name="Hibbett D.S."/>
            <person name="Martin F."/>
        </authorList>
    </citation>
    <scope>NUCLEOTIDE SEQUENCE [LARGE SCALE GENOMIC DNA]</scope>
    <source>
        <strain evidence="2">F 1598</strain>
    </source>
</reference>
<feature type="non-terminal residue" evidence="1">
    <location>
        <position position="104"/>
    </location>
</feature>
<evidence type="ECO:0000313" key="2">
    <source>
        <dbReference type="Proteomes" id="UP000054166"/>
    </source>
</evidence>